<dbReference type="FunFam" id="3.10.250.10:FF:000006">
    <property type="entry name" value="neurotrypsin isoform X2"/>
    <property type="match status" value="1"/>
</dbReference>
<feature type="disulfide bond" evidence="9">
    <location>
        <begin position="317"/>
        <end position="381"/>
    </location>
</feature>
<dbReference type="Pfam" id="PF00530">
    <property type="entry name" value="SRCR"/>
    <property type="match status" value="4"/>
</dbReference>
<protein>
    <recommendedName>
        <fullName evidence="10">SRCR domain-containing protein</fullName>
    </recommendedName>
</protein>
<keyword evidence="4" id="KW-0677">Repeat</keyword>
<reference evidence="11" key="1">
    <citation type="submission" date="2025-08" db="UniProtKB">
        <authorList>
            <consortium name="Ensembl"/>
        </authorList>
    </citation>
    <scope>IDENTIFICATION</scope>
</reference>
<accession>A0A8B9EIV2</accession>
<reference evidence="11" key="2">
    <citation type="submission" date="2025-09" db="UniProtKB">
        <authorList>
            <consortium name="Ensembl"/>
        </authorList>
    </citation>
    <scope>IDENTIFICATION</scope>
</reference>
<evidence type="ECO:0000256" key="8">
    <source>
        <dbReference type="ARBA" id="ARBA00023180"/>
    </source>
</evidence>
<keyword evidence="5" id="KW-1133">Transmembrane helix</keyword>
<organism evidence="11 12">
    <name type="scientific">Anser cygnoides</name>
    <name type="common">Swan goose</name>
    <dbReference type="NCBI Taxonomy" id="8845"/>
    <lineage>
        <taxon>Eukaryota</taxon>
        <taxon>Metazoa</taxon>
        <taxon>Chordata</taxon>
        <taxon>Craniata</taxon>
        <taxon>Vertebrata</taxon>
        <taxon>Euteleostomi</taxon>
        <taxon>Archelosauria</taxon>
        <taxon>Archosauria</taxon>
        <taxon>Dinosauria</taxon>
        <taxon>Saurischia</taxon>
        <taxon>Theropoda</taxon>
        <taxon>Coelurosauria</taxon>
        <taxon>Aves</taxon>
        <taxon>Neognathae</taxon>
        <taxon>Galloanserae</taxon>
        <taxon>Anseriformes</taxon>
        <taxon>Anatidae</taxon>
        <taxon>Anserinae</taxon>
        <taxon>Anser</taxon>
    </lineage>
</organism>
<evidence type="ECO:0000256" key="5">
    <source>
        <dbReference type="ARBA" id="ARBA00022989"/>
    </source>
</evidence>
<evidence type="ECO:0000256" key="1">
    <source>
        <dbReference type="ARBA" id="ARBA00004167"/>
    </source>
</evidence>
<name>A0A8B9EIV2_ANSCY</name>
<feature type="disulfide bond" evidence="9">
    <location>
        <begin position="113"/>
        <end position="174"/>
    </location>
</feature>
<feature type="disulfide bond" evidence="9">
    <location>
        <begin position="330"/>
        <end position="391"/>
    </location>
</feature>
<sequence>MLTHCPASPACPVPQGLCQHLLALLGACLCTRSSCQPRAALCLLFCLLPSWWLGTCMPSTTLLPEGSGNSQYTGFRLVNGSTACAGRVEVEVLGTWGTLCASRWDLSDAHVLCRHLGCGFAESIPGGGHFGRGTGPVWRDSFHCDGTEAHLGQCPVTALGASQCSHENAAAVICSGECWAVLQSPFAPGSRCDGRVEVFQHGTWGRVLDEQWDMQEASVVCRQLQCGEAEAAYTPVRAERGLGPVGLHGVRCTGHEADLSLCNTSLPESPPSAGIMEDVGAVCRGEWWSRRVRLADGAGRCAGRVEIYYQGRWGTVCDDAWDLADAAVVCRQLGCGGALEAAGSARFGEGSGQIWLDGVNCSGAEAALWDCPAEAWGQHDCGHKEDVGVVCSGLYREKIRTVGGEDGCSGRVEVWHRGAWGTLCDNAWDMRDAEVACRQLGCGPAVYALGQAAFGEGTGPIWLMECGGTELSLQDCWAQPGDSGACQHKADAAVHCSGEQWGWETSLGAWQGAGLGVCPAGSWHGPIAGPSKGVPADSEAGGGWGEASVGLDVPAHPLGCLHCPVSGPEQWCWALSLPPCPAPQEGQFRWHMLGPSAREAAWYRSPSLSARLSFCCPAAAPRTATPPPQAGKLFFPRGWVCPWPGCDPQPGEGAPCWALRLPGN</sequence>
<dbReference type="SMART" id="SM00202">
    <property type="entry name" value="SR"/>
    <property type="match status" value="4"/>
</dbReference>
<comment type="subcellular location">
    <subcellularLocation>
        <location evidence="1">Membrane</location>
        <topology evidence="1">Single-pass membrane protein</topology>
    </subcellularLocation>
</comment>
<comment type="caution">
    <text evidence="9">Lacks conserved residue(s) required for the propagation of feature annotation.</text>
</comment>
<dbReference type="PROSITE" id="PS00420">
    <property type="entry name" value="SRCR_1"/>
    <property type="match status" value="3"/>
</dbReference>
<proteinExistence type="predicted"/>
<feature type="disulfide bond" evidence="9">
    <location>
        <begin position="361"/>
        <end position="371"/>
    </location>
</feature>
<keyword evidence="2" id="KW-0812">Transmembrane</keyword>
<dbReference type="FunFam" id="3.10.250.10:FF:000004">
    <property type="entry name" value="Scavenger receptor cysteine-rich type 1 protein M130"/>
    <property type="match status" value="1"/>
</dbReference>
<evidence type="ECO:0000259" key="10">
    <source>
        <dbReference type="PROSITE" id="PS50287"/>
    </source>
</evidence>
<evidence type="ECO:0000313" key="12">
    <source>
        <dbReference type="Proteomes" id="UP000694521"/>
    </source>
</evidence>
<dbReference type="InterPro" id="IPR001190">
    <property type="entry name" value="SRCR"/>
</dbReference>
<dbReference type="PRINTS" id="PR00258">
    <property type="entry name" value="SPERACTRCPTR"/>
</dbReference>
<dbReference type="PANTHER" id="PTHR19331">
    <property type="entry name" value="SCAVENGER RECEPTOR DOMAIN-CONTAINING"/>
    <property type="match status" value="1"/>
</dbReference>
<feature type="disulfide bond" evidence="9">
    <location>
        <begin position="100"/>
        <end position="164"/>
    </location>
</feature>
<feature type="disulfide bond" evidence="9">
    <location>
        <begin position="144"/>
        <end position="154"/>
    </location>
</feature>
<dbReference type="FunFam" id="3.10.250.10:FF:000016">
    <property type="entry name" value="Scavenger receptor cysteine-rich protein type 12"/>
    <property type="match status" value="1"/>
</dbReference>
<dbReference type="Proteomes" id="UP000694521">
    <property type="component" value="Unplaced"/>
</dbReference>
<dbReference type="PROSITE" id="PS50287">
    <property type="entry name" value="SRCR_2"/>
    <property type="match status" value="4"/>
</dbReference>
<evidence type="ECO:0000256" key="2">
    <source>
        <dbReference type="ARBA" id="ARBA00022692"/>
    </source>
</evidence>
<dbReference type="InterPro" id="IPR036772">
    <property type="entry name" value="SRCR-like_dom_sf"/>
</dbReference>
<feature type="domain" description="SRCR" evidence="10">
    <location>
        <begin position="171"/>
        <end position="284"/>
    </location>
</feature>
<keyword evidence="8" id="KW-0325">Glycoprotein</keyword>
<keyword evidence="3" id="KW-0732">Signal</keyword>
<feature type="domain" description="SRCR" evidence="10">
    <location>
        <begin position="399"/>
        <end position="497"/>
    </location>
</feature>
<evidence type="ECO:0000256" key="7">
    <source>
        <dbReference type="ARBA" id="ARBA00023157"/>
    </source>
</evidence>
<feature type="domain" description="SRCR" evidence="10">
    <location>
        <begin position="292"/>
        <end position="392"/>
    </location>
</feature>
<evidence type="ECO:0000256" key="9">
    <source>
        <dbReference type="PROSITE-ProRule" id="PRU00196"/>
    </source>
</evidence>
<dbReference type="FunFam" id="3.10.250.10:FF:000009">
    <property type="entry name" value="WC1"/>
    <property type="match status" value="1"/>
</dbReference>
<dbReference type="GO" id="GO:0016020">
    <property type="term" value="C:membrane"/>
    <property type="evidence" value="ECO:0007669"/>
    <property type="project" value="UniProtKB-SubCell"/>
</dbReference>
<dbReference type="AlphaFoldDB" id="A0A8B9EIV2"/>
<dbReference type="Ensembl" id="ENSACDT00005026675.1">
    <property type="protein sequence ID" value="ENSACDP00005022282.1"/>
    <property type="gene ID" value="ENSACDG00005016154.1"/>
</dbReference>
<dbReference type="Gene3D" id="3.10.250.10">
    <property type="entry name" value="SRCR-like domain"/>
    <property type="match status" value="4"/>
</dbReference>
<feature type="disulfide bond" evidence="9">
    <location>
        <begin position="466"/>
        <end position="476"/>
    </location>
</feature>
<keyword evidence="7 9" id="KW-1015">Disulfide bond</keyword>
<evidence type="ECO:0000313" key="11">
    <source>
        <dbReference type="Ensembl" id="ENSACDP00005022282.1"/>
    </source>
</evidence>
<feature type="domain" description="SRCR" evidence="10">
    <location>
        <begin position="75"/>
        <end position="175"/>
    </location>
</feature>
<evidence type="ECO:0000256" key="3">
    <source>
        <dbReference type="ARBA" id="ARBA00022729"/>
    </source>
</evidence>
<keyword evidence="12" id="KW-1185">Reference proteome</keyword>
<evidence type="ECO:0000256" key="4">
    <source>
        <dbReference type="ARBA" id="ARBA00022737"/>
    </source>
</evidence>
<feature type="disulfide bond" evidence="9">
    <location>
        <begin position="252"/>
        <end position="262"/>
    </location>
</feature>
<dbReference type="SUPFAM" id="SSF56487">
    <property type="entry name" value="SRCR-like"/>
    <property type="match status" value="4"/>
</dbReference>
<evidence type="ECO:0000256" key="6">
    <source>
        <dbReference type="ARBA" id="ARBA00023136"/>
    </source>
</evidence>
<keyword evidence="6" id="KW-0472">Membrane</keyword>